<protein>
    <submittedName>
        <fullName evidence="9">NAD(P)H-flavin oxidoreductase</fullName>
        <ecNumber evidence="9">1.-.-.-</ecNumber>
        <ecNumber evidence="9">1.6.99.-</ecNumber>
    </submittedName>
</protein>
<keyword evidence="7" id="KW-0520">NAD</keyword>
<organism evidence="9 10">
    <name type="scientific">Helicobacter muridarum</name>
    <dbReference type="NCBI Taxonomy" id="216"/>
    <lineage>
        <taxon>Bacteria</taxon>
        <taxon>Pseudomonadati</taxon>
        <taxon>Campylobacterota</taxon>
        <taxon>Epsilonproteobacteria</taxon>
        <taxon>Campylobacterales</taxon>
        <taxon>Helicobacteraceae</taxon>
        <taxon>Helicobacter</taxon>
    </lineage>
</organism>
<dbReference type="AlphaFoldDB" id="A0A099U0D1"/>
<dbReference type="RefSeq" id="WP_034557848.1">
    <property type="nucleotide sequence ID" value="NZ_FZML01000003.1"/>
</dbReference>
<name>A0A099U0D1_9HELI</name>
<dbReference type="EC" id="1.-.-.-" evidence="9"/>
<proteinExistence type="inferred from homology"/>
<evidence type="ECO:0000256" key="4">
    <source>
        <dbReference type="ARBA" id="ARBA00022643"/>
    </source>
</evidence>
<dbReference type="CDD" id="cd02149">
    <property type="entry name" value="NfsB-like"/>
    <property type="match status" value="1"/>
</dbReference>
<dbReference type="EC" id="1.6.99.-" evidence="9"/>
<dbReference type="EMBL" id="UGJE01000002">
    <property type="protein sequence ID" value="STQ86626.1"/>
    <property type="molecule type" value="Genomic_DNA"/>
</dbReference>
<feature type="domain" description="Nitroreductase" evidence="8">
    <location>
        <begin position="16"/>
        <end position="182"/>
    </location>
</feature>
<dbReference type="Proteomes" id="UP000255139">
    <property type="component" value="Unassembled WGS sequence"/>
</dbReference>
<comment type="similarity">
    <text evidence="2">Belongs to the nitroreductase family.</text>
</comment>
<evidence type="ECO:0000256" key="5">
    <source>
        <dbReference type="ARBA" id="ARBA00022857"/>
    </source>
</evidence>
<dbReference type="InterPro" id="IPR029479">
    <property type="entry name" value="Nitroreductase"/>
</dbReference>
<evidence type="ECO:0000256" key="1">
    <source>
        <dbReference type="ARBA" id="ARBA00001917"/>
    </source>
</evidence>
<dbReference type="InterPro" id="IPR033878">
    <property type="entry name" value="NfsB-like"/>
</dbReference>
<accession>A0A099U0D1</accession>
<evidence type="ECO:0000259" key="8">
    <source>
        <dbReference type="Pfam" id="PF00881"/>
    </source>
</evidence>
<keyword evidence="5" id="KW-0521">NADP</keyword>
<reference evidence="9 10" key="1">
    <citation type="submission" date="2018-06" db="EMBL/GenBank/DDBJ databases">
        <authorList>
            <consortium name="Pathogen Informatics"/>
            <person name="Doyle S."/>
        </authorList>
    </citation>
    <scope>NUCLEOTIDE SEQUENCE [LARGE SCALE GENOMIC DNA]</scope>
    <source>
        <strain evidence="9 10">NCTC12714</strain>
    </source>
</reference>
<dbReference type="Gene3D" id="3.40.109.10">
    <property type="entry name" value="NADH Oxidase"/>
    <property type="match status" value="1"/>
</dbReference>
<keyword evidence="4" id="KW-0288">FMN</keyword>
<dbReference type="GO" id="GO:0005829">
    <property type="term" value="C:cytosol"/>
    <property type="evidence" value="ECO:0007669"/>
    <property type="project" value="TreeGrafter"/>
</dbReference>
<dbReference type="InterPro" id="IPR000415">
    <property type="entry name" value="Nitroreductase-like"/>
</dbReference>
<dbReference type="PANTHER" id="PTHR23026:SF125">
    <property type="entry name" value="OXYGEN-INSENSITIVE NAD(P)H NITROREDUCTASE"/>
    <property type="match status" value="1"/>
</dbReference>
<evidence type="ECO:0000256" key="7">
    <source>
        <dbReference type="ARBA" id="ARBA00023027"/>
    </source>
</evidence>
<keyword evidence="6 9" id="KW-0560">Oxidoreductase</keyword>
<gene>
    <name evidence="9" type="primary">frp</name>
    <name evidence="9" type="ORF">NCTC12714_01437</name>
</gene>
<keyword evidence="3" id="KW-0285">Flavoprotein</keyword>
<evidence type="ECO:0000256" key="2">
    <source>
        <dbReference type="ARBA" id="ARBA00007118"/>
    </source>
</evidence>
<keyword evidence="10" id="KW-1185">Reference proteome</keyword>
<evidence type="ECO:0000313" key="10">
    <source>
        <dbReference type="Proteomes" id="UP000255139"/>
    </source>
</evidence>
<dbReference type="SUPFAM" id="SSF55469">
    <property type="entry name" value="FMN-dependent nitroreductase-like"/>
    <property type="match status" value="1"/>
</dbReference>
<dbReference type="PANTHER" id="PTHR23026">
    <property type="entry name" value="NADPH NITROREDUCTASE"/>
    <property type="match status" value="1"/>
</dbReference>
<sequence length="223" mass="26130">MKFLNNDKIIECFNFRYACKVFDSKRDIAENDFMTILESARLSPSSFGLEPWRFIILQNEDIKEKIFNDTWGGHEALKSASKFIIILARKNIDLQPNSQYVWHMMRNIHNISDDGCKLRSKYYENFHKYDFDMHNDAQKVFDWSCKQSYIALANMMTTATLLGIDSLPIEGFCQKNIDIILEQEGIIDSIHFGSSVMVAFGYRLKEPKRAKTRQKLKDIIQFI</sequence>
<dbReference type="InterPro" id="IPR050627">
    <property type="entry name" value="Nitroreductase/BluB"/>
</dbReference>
<dbReference type="Pfam" id="PF00881">
    <property type="entry name" value="Nitroreductase"/>
    <property type="match status" value="1"/>
</dbReference>
<evidence type="ECO:0000313" key="9">
    <source>
        <dbReference type="EMBL" id="STQ86626.1"/>
    </source>
</evidence>
<evidence type="ECO:0000256" key="3">
    <source>
        <dbReference type="ARBA" id="ARBA00022630"/>
    </source>
</evidence>
<comment type="cofactor">
    <cofactor evidence="1">
        <name>FMN</name>
        <dbReference type="ChEBI" id="CHEBI:58210"/>
    </cofactor>
</comment>
<evidence type="ECO:0000256" key="6">
    <source>
        <dbReference type="ARBA" id="ARBA00023002"/>
    </source>
</evidence>
<dbReference type="GO" id="GO:0046256">
    <property type="term" value="P:2,4,6-trinitrotoluene catabolic process"/>
    <property type="evidence" value="ECO:0007669"/>
    <property type="project" value="TreeGrafter"/>
</dbReference>
<dbReference type="GO" id="GO:0046857">
    <property type="term" value="F:oxidoreductase activity, acting on other nitrogenous compounds as donors, with NAD or NADP as acceptor"/>
    <property type="evidence" value="ECO:0007669"/>
    <property type="project" value="TreeGrafter"/>
</dbReference>